<evidence type="ECO:0000256" key="1">
    <source>
        <dbReference type="SAM" id="MobiDB-lite"/>
    </source>
</evidence>
<dbReference type="AlphaFoldDB" id="A0A371HU50"/>
<proteinExistence type="predicted"/>
<protein>
    <submittedName>
        <fullName evidence="2">Uncharacterized protein</fullName>
    </submittedName>
</protein>
<dbReference type="OrthoDB" id="1422241at2759"/>
<accession>A0A371HU50</accession>
<organism evidence="2 3">
    <name type="scientific">Mucuna pruriens</name>
    <name type="common">Velvet bean</name>
    <name type="synonym">Dolichos pruriens</name>
    <dbReference type="NCBI Taxonomy" id="157652"/>
    <lineage>
        <taxon>Eukaryota</taxon>
        <taxon>Viridiplantae</taxon>
        <taxon>Streptophyta</taxon>
        <taxon>Embryophyta</taxon>
        <taxon>Tracheophyta</taxon>
        <taxon>Spermatophyta</taxon>
        <taxon>Magnoliopsida</taxon>
        <taxon>eudicotyledons</taxon>
        <taxon>Gunneridae</taxon>
        <taxon>Pentapetalae</taxon>
        <taxon>rosids</taxon>
        <taxon>fabids</taxon>
        <taxon>Fabales</taxon>
        <taxon>Fabaceae</taxon>
        <taxon>Papilionoideae</taxon>
        <taxon>50 kb inversion clade</taxon>
        <taxon>NPAAA clade</taxon>
        <taxon>indigoferoid/millettioid clade</taxon>
        <taxon>Phaseoleae</taxon>
        <taxon>Mucuna</taxon>
    </lineage>
</organism>
<dbReference type="EMBL" id="QJKJ01001711">
    <property type="protein sequence ID" value="RDY06298.1"/>
    <property type="molecule type" value="Genomic_DNA"/>
</dbReference>
<comment type="caution">
    <text evidence="2">The sequence shown here is derived from an EMBL/GenBank/DDBJ whole genome shotgun (WGS) entry which is preliminary data.</text>
</comment>
<reference evidence="2" key="1">
    <citation type="submission" date="2018-05" db="EMBL/GenBank/DDBJ databases">
        <title>Draft genome of Mucuna pruriens seed.</title>
        <authorList>
            <person name="Nnadi N.E."/>
            <person name="Vos R."/>
            <person name="Hasami M.H."/>
            <person name="Devisetty U.K."/>
            <person name="Aguiy J.C."/>
        </authorList>
    </citation>
    <scope>NUCLEOTIDE SEQUENCE [LARGE SCALE GENOMIC DNA]</scope>
    <source>
        <strain evidence="2">JCA_2017</strain>
    </source>
</reference>
<gene>
    <name evidence="2" type="ORF">CR513_09734</name>
</gene>
<feature type="region of interest" description="Disordered" evidence="1">
    <location>
        <begin position="136"/>
        <end position="198"/>
    </location>
</feature>
<feature type="compositionally biased region" description="Polar residues" evidence="1">
    <location>
        <begin position="166"/>
        <end position="182"/>
    </location>
</feature>
<dbReference type="Proteomes" id="UP000257109">
    <property type="component" value="Unassembled WGS sequence"/>
</dbReference>
<name>A0A371HU50_MUCPR</name>
<evidence type="ECO:0000313" key="2">
    <source>
        <dbReference type="EMBL" id="RDY06298.1"/>
    </source>
</evidence>
<feature type="non-terminal residue" evidence="2">
    <location>
        <position position="338"/>
    </location>
</feature>
<keyword evidence="3" id="KW-1185">Reference proteome</keyword>
<sequence>MQSPWLQLNSHVTSWSSLQRNGVLLIEERKLEIEKPKVAGGDRLEHQRTLEDLILSVLATRGEPSPSAMVIVMDGGATEAKSLCLYFVSINLFDAHKTTKNELIKRPWQYDCKVTYEEITNTFTLVHRGTGLQTLKERSSQARSPPLEAQAESISTRPRLSPCKQVAQSGARSSGTPRQPSIQKPPRKCKLGTEKSKVTGGDRLDYQRTLVDLILNILTSRGGSSPSTMAIVVEDGVIESRPSRKTTEKRAIIKLAPLPGTQVPLCFHVPKPRQMENHDRTLKELTTLDVVYQPWCIQYPQLEPAQTYELKSGLIHLLPKFHGLAGEDPHKHLKEFHV</sequence>
<evidence type="ECO:0000313" key="3">
    <source>
        <dbReference type="Proteomes" id="UP000257109"/>
    </source>
</evidence>
<feature type="non-terminal residue" evidence="2">
    <location>
        <position position="1"/>
    </location>
</feature>